<evidence type="ECO:0000259" key="1">
    <source>
        <dbReference type="SMART" id="SM00842"/>
    </source>
</evidence>
<proteinExistence type="predicted"/>
<dbReference type="RefSeq" id="WP_183818884.1">
    <property type="nucleotide sequence ID" value="NZ_JACHOB010000005.1"/>
</dbReference>
<gene>
    <name evidence="2" type="ORF">GGQ59_002404</name>
</gene>
<dbReference type="Proteomes" id="UP000563524">
    <property type="component" value="Unassembled WGS sequence"/>
</dbReference>
<dbReference type="InterPro" id="IPR003494">
    <property type="entry name" value="SHS2_FtsA"/>
</dbReference>
<comment type="caution">
    <text evidence="2">The sequence shown here is derived from an EMBL/GenBank/DDBJ whole genome shotgun (WGS) entry which is preliminary data.</text>
</comment>
<dbReference type="GO" id="GO:0051301">
    <property type="term" value="P:cell division"/>
    <property type="evidence" value="ECO:0007669"/>
    <property type="project" value="InterPro"/>
</dbReference>
<sequence length="350" mass="35942">MTHAVARLGRAGTAVLTCEAGRGGTLSILRHATSDRPSLTRQGGPSEAAGTVLRDLLTQAKAPGGLILVLPGGVAAPRRIEVNLPVGGLITHSVLDEGIGRARDAVATPGTAVLSCRPATYVLDGKTVPDAMGRKGRDLTLDLIALTAPIAILSAFDAAVRSAGARLDGVIPAEEAAAAAFLPSGEGVAIHLGYGDCVMVRATDDGLTAAARVPIGRRHLEQDVAQAFGMTDGAAARVDRVLSGRPDDEAEKVIAARLEELDDLLQEAATRAGVPTGTSAVISGLPANALRSWRGEASVPSAMPSELARDPLLAGGGFIVSGLRGSRDRAVAKLPTPNRPGLLDWLKERF</sequence>
<dbReference type="SMART" id="SM00842">
    <property type="entry name" value="FtsA"/>
    <property type="match status" value="1"/>
</dbReference>
<dbReference type="AlphaFoldDB" id="A0A840I6I7"/>
<protein>
    <recommendedName>
        <fullName evidence="1">SHS2 domain-containing protein</fullName>
    </recommendedName>
</protein>
<feature type="domain" description="SHS2" evidence="1">
    <location>
        <begin position="13"/>
        <end position="181"/>
    </location>
</feature>
<evidence type="ECO:0000313" key="3">
    <source>
        <dbReference type="Proteomes" id="UP000563524"/>
    </source>
</evidence>
<reference evidence="2 3" key="1">
    <citation type="submission" date="2020-08" db="EMBL/GenBank/DDBJ databases">
        <title>Genomic Encyclopedia of Type Strains, Phase IV (KMG-IV): sequencing the most valuable type-strain genomes for metagenomic binning, comparative biology and taxonomic classification.</title>
        <authorList>
            <person name="Goeker M."/>
        </authorList>
    </citation>
    <scope>NUCLEOTIDE SEQUENCE [LARGE SCALE GENOMIC DNA]</scope>
    <source>
        <strain evidence="2 3">DSM 102850</strain>
    </source>
</reference>
<name>A0A840I6I7_9PROT</name>
<organism evidence="2 3">
    <name type="scientific">Parvularcula dongshanensis</name>
    <dbReference type="NCBI Taxonomy" id="1173995"/>
    <lineage>
        <taxon>Bacteria</taxon>
        <taxon>Pseudomonadati</taxon>
        <taxon>Pseudomonadota</taxon>
        <taxon>Alphaproteobacteria</taxon>
        <taxon>Parvularculales</taxon>
        <taxon>Parvularculaceae</taxon>
        <taxon>Parvularcula</taxon>
    </lineage>
</organism>
<evidence type="ECO:0000313" key="2">
    <source>
        <dbReference type="EMBL" id="MBB4659863.1"/>
    </source>
</evidence>
<accession>A0A840I6I7</accession>
<dbReference type="EMBL" id="JACHOB010000005">
    <property type="protein sequence ID" value="MBB4659863.1"/>
    <property type="molecule type" value="Genomic_DNA"/>
</dbReference>
<keyword evidence="3" id="KW-1185">Reference proteome</keyword>